<dbReference type="Gene3D" id="3.30.470.10">
    <property type="match status" value="1"/>
</dbReference>
<keyword evidence="19" id="KW-1185">Reference proteome</keyword>
<keyword evidence="10 16" id="KW-0663">Pyridoxal phosphate</keyword>
<comment type="cofactor">
    <cofactor evidence="1 16">
        <name>pyridoxal 5'-phosphate</name>
        <dbReference type="ChEBI" id="CHEBI:597326"/>
    </cofactor>
</comment>
<proteinExistence type="inferred from homology"/>
<dbReference type="NCBIfam" id="TIGR01122">
    <property type="entry name" value="ilvE_I"/>
    <property type="match status" value="1"/>
</dbReference>
<dbReference type="PANTHER" id="PTHR42743:SF11">
    <property type="entry name" value="AMINODEOXYCHORISMATE LYASE"/>
    <property type="match status" value="1"/>
</dbReference>
<dbReference type="PANTHER" id="PTHR42743">
    <property type="entry name" value="AMINO-ACID AMINOTRANSFERASE"/>
    <property type="match status" value="1"/>
</dbReference>
<evidence type="ECO:0000256" key="9">
    <source>
        <dbReference type="ARBA" id="ARBA00022679"/>
    </source>
</evidence>
<sequence length="310" mass="33613">MAAPIPPTTSIWKDGELIPWADATLHLLSTAVQFGASVFEGIRCYDTPKGPAIFRLPEHIRRLYDSATIYRMRPEHAPETIIEACKAVVRDNELGSCYVRPMILRGFAGAGLYAPISPIESYVAAWPWGAYLGEEALEHGVDACVSSWTRPAPNTFPVAAKAAGHYNSSSLIKAQAVADGYAEGIALGPDGRVSEGSGQNLFLVRDGVLITPFLDGTSLQGVTRNAILSIAEDLGIPTREQHVPRESLYTADELFFTGTASEVTPIRSVDRIQVGAGRRGPVTERLQTTFLRIVRGEEDNGRGWLTYVDG</sequence>
<dbReference type="InterPro" id="IPR033939">
    <property type="entry name" value="BCAT_family"/>
</dbReference>
<dbReference type="NCBIfam" id="NF005146">
    <property type="entry name" value="PRK06606.1"/>
    <property type="match status" value="1"/>
</dbReference>
<evidence type="ECO:0000256" key="16">
    <source>
        <dbReference type="RuleBase" id="RU004516"/>
    </source>
</evidence>
<evidence type="ECO:0000256" key="2">
    <source>
        <dbReference type="ARBA" id="ARBA00003109"/>
    </source>
</evidence>
<evidence type="ECO:0000256" key="17">
    <source>
        <dbReference type="RuleBase" id="RU364094"/>
    </source>
</evidence>
<dbReference type="PROSITE" id="PS00770">
    <property type="entry name" value="AA_TRANSFER_CLASS_4"/>
    <property type="match status" value="1"/>
</dbReference>
<comment type="caution">
    <text evidence="18">The sequence shown here is derived from an EMBL/GenBank/DDBJ whole genome shotgun (WGS) entry which is preliminary data.</text>
</comment>
<dbReference type="InterPro" id="IPR036038">
    <property type="entry name" value="Aminotransferase-like"/>
</dbReference>
<comment type="catalytic activity">
    <reaction evidence="12 17">
        <text>L-valine + 2-oxoglutarate = 3-methyl-2-oxobutanoate + L-glutamate</text>
        <dbReference type="Rhea" id="RHEA:24813"/>
        <dbReference type="ChEBI" id="CHEBI:11851"/>
        <dbReference type="ChEBI" id="CHEBI:16810"/>
        <dbReference type="ChEBI" id="CHEBI:29985"/>
        <dbReference type="ChEBI" id="CHEBI:57762"/>
        <dbReference type="EC" id="2.6.1.42"/>
    </reaction>
</comment>
<evidence type="ECO:0000256" key="14">
    <source>
        <dbReference type="ARBA" id="ARBA00049229"/>
    </source>
</evidence>
<keyword evidence="11 17" id="KW-0100">Branched-chain amino acid biosynthesis</keyword>
<dbReference type="Proteomes" id="UP001484239">
    <property type="component" value="Unassembled WGS sequence"/>
</dbReference>
<comment type="function">
    <text evidence="2 17">Acts on leucine, isoleucine and valine.</text>
</comment>
<dbReference type="InterPro" id="IPR050571">
    <property type="entry name" value="Class-IV_PLP-Dep_Aminotrnsfr"/>
</dbReference>
<protein>
    <recommendedName>
        <fullName evidence="17">Branched-chain-amino-acid aminotransferase</fullName>
        <shortName evidence="17">BCAT</shortName>
        <ecNumber evidence="17">2.6.1.42</ecNumber>
    </recommendedName>
</protein>
<keyword evidence="7 17" id="KW-0032">Aminotransferase</keyword>
<name>A0ABU9EAJ2_9BACT</name>
<evidence type="ECO:0000256" key="12">
    <source>
        <dbReference type="ARBA" id="ARBA00048212"/>
    </source>
</evidence>
<keyword evidence="8 17" id="KW-0028">Amino-acid biosynthesis</keyword>
<organism evidence="18 19">
    <name type="scientific">Gaopeijia maritima</name>
    <dbReference type="NCBI Taxonomy" id="3119007"/>
    <lineage>
        <taxon>Bacteria</taxon>
        <taxon>Pseudomonadati</taxon>
        <taxon>Gemmatimonadota</taxon>
        <taxon>Longimicrobiia</taxon>
        <taxon>Gaopeijiales</taxon>
        <taxon>Gaopeijiaceae</taxon>
        <taxon>Gaopeijia</taxon>
    </lineage>
</organism>
<evidence type="ECO:0000313" key="19">
    <source>
        <dbReference type="Proteomes" id="UP001484239"/>
    </source>
</evidence>
<dbReference type="Gene3D" id="3.20.10.10">
    <property type="entry name" value="D-amino Acid Aminotransferase, subunit A, domain 2"/>
    <property type="match status" value="1"/>
</dbReference>
<dbReference type="InterPro" id="IPR043132">
    <property type="entry name" value="BCAT-like_C"/>
</dbReference>
<evidence type="ECO:0000256" key="11">
    <source>
        <dbReference type="ARBA" id="ARBA00023304"/>
    </source>
</evidence>
<evidence type="ECO:0000256" key="6">
    <source>
        <dbReference type="ARBA" id="ARBA00009320"/>
    </source>
</evidence>
<evidence type="ECO:0000256" key="5">
    <source>
        <dbReference type="ARBA" id="ARBA00005072"/>
    </source>
</evidence>
<comment type="pathway">
    <text evidence="3 17">Amino-acid biosynthesis; L-isoleucine biosynthesis; L-isoleucine from 2-oxobutanoate: step 4/4.</text>
</comment>
<evidence type="ECO:0000313" key="18">
    <source>
        <dbReference type="EMBL" id="MEK9501752.1"/>
    </source>
</evidence>
<dbReference type="GO" id="GO:0004084">
    <property type="term" value="F:branched-chain-amino-acid transaminase activity"/>
    <property type="evidence" value="ECO:0007669"/>
    <property type="project" value="UniProtKB-EC"/>
</dbReference>
<dbReference type="SUPFAM" id="SSF56752">
    <property type="entry name" value="D-aminoacid aminotransferase-like PLP-dependent enzymes"/>
    <property type="match status" value="1"/>
</dbReference>
<comment type="pathway">
    <text evidence="5 17">Amino-acid biosynthesis; L-leucine biosynthesis; L-leucine from 3-methyl-2-oxobutanoate: step 4/4.</text>
</comment>
<evidence type="ECO:0000256" key="4">
    <source>
        <dbReference type="ARBA" id="ARBA00004931"/>
    </source>
</evidence>
<dbReference type="InterPro" id="IPR001544">
    <property type="entry name" value="Aminotrans_IV"/>
</dbReference>
<dbReference type="CDD" id="cd01557">
    <property type="entry name" value="BCAT_beta_family"/>
    <property type="match status" value="1"/>
</dbReference>
<comment type="catalytic activity">
    <reaction evidence="13 17">
        <text>L-isoleucine + 2-oxoglutarate = (S)-3-methyl-2-oxopentanoate + L-glutamate</text>
        <dbReference type="Rhea" id="RHEA:24801"/>
        <dbReference type="ChEBI" id="CHEBI:16810"/>
        <dbReference type="ChEBI" id="CHEBI:29985"/>
        <dbReference type="ChEBI" id="CHEBI:35146"/>
        <dbReference type="ChEBI" id="CHEBI:58045"/>
        <dbReference type="EC" id="2.6.1.42"/>
    </reaction>
</comment>
<evidence type="ECO:0000256" key="13">
    <source>
        <dbReference type="ARBA" id="ARBA00048798"/>
    </source>
</evidence>
<evidence type="ECO:0000256" key="15">
    <source>
        <dbReference type="RuleBase" id="RU004106"/>
    </source>
</evidence>
<dbReference type="InterPro" id="IPR043131">
    <property type="entry name" value="BCAT-like_N"/>
</dbReference>
<comment type="pathway">
    <text evidence="4 17">Amino-acid biosynthesis; L-valine biosynthesis; L-valine from pyruvate: step 4/4.</text>
</comment>
<dbReference type="EC" id="2.6.1.42" evidence="17"/>
<evidence type="ECO:0000256" key="1">
    <source>
        <dbReference type="ARBA" id="ARBA00001933"/>
    </source>
</evidence>
<evidence type="ECO:0000256" key="7">
    <source>
        <dbReference type="ARBA" id="ARBA00022576"/>
    </source>
</evidence>
<reference evidence="18 19" key="1">
    <citation type="submission" date="2024-02" db="EMBL/GenBank/DDBJ databases">
        <title>A novel Gemmatimonadota bacterium.</title>
        <authorList>
            <person name="Du Z.-J."/>
            <person name="Ye Y.-Q."/>
        </authorList>
    </citation>
    <scope>NUCLEOTIDE SEQUENCE [LARGE SCALE GENOMIC DNA]</scope>
    <source>
        <strain evidence="18 19">DH-20</strain>
    </source>
</reference>
<keyword evidence="9 17" id="KW-0808">Transferase</keyword>
<dbReference type="InterPro" id="IPR018300">
    <property type="entry name" value="Aminotrans_IV_CS"/>
</dbReference>
<comment type="catalytic activity">
    <reaction evidence="14 17">
        <text>L-leucine + 2-oxoglutarate = 4-methyl-2-oxopentanoate + L-glutamate</text>
        <dbReference type="Rhea" id="RHEA:18321"/>
        <dbReference type="ChEBI" id="CHEBI:16810"/>
        <dbReference type="ChEBI" id="CHEBI:17865"/>
        <dbReference type="ChEBI" id="CHEBI:29985"/>
        <dbReference type="ChEBI" id="CHEBI:57427"/>
        <dbReference type="EC" id="2.6.1.42"/>
    </reaction>
</comment>
<gene>
    <name evidence="17" type="primary">ilvE</name>
    <name evidence="18" type="ORF">WI372_12240</name>
</gene>
<evidence type="ECO:0000256" key="3">
    <source>
        <dbReference type="ARBA" id="ARBA00004824"/>
    </source>
</evidence>
<evidence type="ECO:0000256" key="8">
    <source>
        <dbReference type="ARBA" id="ARBA00022605"/>
    </source>
</evidence>
<dbReference type="EMBL" id="JBBHLI010000007">
    <property type="protein sequence ID" value="MEK9501752.1"/>
    <property type="molecule type" value="Genomic_DNA"/>
</dbReference>
<evidence type="ECO:0000256" key="10">
    <source>
        <dbReference type="ARBA" id="ARBA00022898"/>
    </source>
</evidence>
<dbReference type="RefSeq" id="WP_405278758.1">
    <property type="nucleotide sequence ID" value="NZ_CP144380.1"/>
</dbReference>
<dbReference type="InterPro" id="IPR005785">
    <property type="entry name" value="B_amino_transI"/>
</dbReference>
<accession>A0ABU9EAJ2</accession>
<comment type="similarity">
    <text evidence="6 15">Belongs to the class-IV pyridoxal-phosphate-dependent aminotransferase family.</text>
</comment>
<dbReference type="Pfam" id="PF01063">
    <property type="entry name" value="Aminotran_4"/>
    <property type="match status" value="1"/>
</dbReference>